<dbReference type="Gene3D" id="3.20.20.450">
    <property type="entry name" value="EAL domain"/>
    <property type="match status" value="1"/>
</dbReference>
<dbReference type="SUPFAM" id="SSF141868">
    <property type="entry name" value="EAL domain-like"/>
    <property type="match status" value="1"/>
</dbReference>
<evidence type="ECO:0000313" key="2">
    <source>
        <dbReference type="EMBL" id="CCQ56081.1"/>
    </source>
</evidence>
<dbReference type="Proteomes" id="UP000017981">
    <property type="component" value="Unassembled WGS sequence"/>
</dbReference>
<accession>T2IRA2</accession>
<feature type="domain" description="EAL" evidence="1">
    <location>
        <begin position="1"/>
        <end position="102"/>
    </location>
</feature>
<dbReference type="AlphaFoldDB" id="T2IRA2"/>
<gene>
    <name evidence="2" type="ORF">CWATWH0005_4343</name>
</gene>
<reference evidence="2 3" key="1">
    <citation type="submission" date="2013-01" db="EMBL/GenBank/DDBJ databases">
        <authorList>
            <person name="Bench S."/>
        </authorList>
    </citation>
    <scope>NUCLEOTIDE SEQUENCE [LARGE SCALE GENOMIC DNA]</scope>
    <source>
        <strain evidence="2 3">WH 0005</strain>
    </source>
</reference>
<reference evidence="2 3" key="2">
    <citation type="submission" date="2013-09" db="EMBL/GenBank/DDBJ databases">
        <title>Whole genome comparison of six Crocosphaera watsonii strains with differing phenotypes.</title>
        <authorList>
            <person name="Bench S.R."/>
            <person name="Heller P."/>
            <person name="Frank I."/>
            <person name="Arciniega M."/>
            <person name="Shilova I.N."/>
            <person name="Zehr J.P."/>
        </authorList>
    </citation>
    <scope>NUCLEOTIDE SEQUENCE [LARGE SCALE GENOMIC DNA]</scope>
    <source>
        <strain evidence="2 3">WH 0005</strain>
    </source>
</reference>
<dbReference type="CDD" id="cd01948">
    <property type="entry name" value="EAL"/>
    <property type="match status" value="1"/>
</dbReference>
<organism evidence="2 3">
    <name type="scientific">Crocosphaera watsonii WH 0005</name>
    <dbReference type="NCBI Taxonomy" id="423472"/>
    <lineage>
        <taxon>Bacteria</taxon>
        <taxon>Bacillati</taxon>
        <taxon>Cyanobacteriota</taxon>
        <taxon>Cyanophyceae</taxon>
        <taxon>Oscillatoriophycideae</taxon>
        <taxon>Chroococcales</taxon>
        <taxon>Aphanothecaceae</taxon>
        <taxon>Crocosphaera</taxon>
    </lineage>
</organism>
<evidence type="ECO:0000313" key="3">
    <source>
        <dbReference type="Proteomes" id="UP000017981"/>
    </source>
</evidence>
<dbReference type="InterPro" id="IPR001633">
    <property type="entry name" value="EAL_dom"/>
</dbReference>
<dbReference type="EMBL" id="CAQL01000543">
    <property type="protein sequence ID" value="CCQ56081.1"/>
    <property type="molecule type" value="Genomic_DNA"/>
</dbReference>
<dbReference type="SMART" id="SM00052">
    <property type="entry name" value="EAL"/>
    <property type="match status" value="1"/>
</dbReference>
<sequence>MAEETGLIVPLGEWILREACRQIRDWHERFPRYPALIMSVNLSGRQFSEPNLVKQIQRILEAAGVEGDRLKLEITESMMMNNVEEAIALLNSLKDFGITVKY</sequence>
<protein>
    <recommendedName>
        <fullName evidence="1">EAL domain-containing protein</fullName>
    </recommendedName>
</protein>
<dbReference type="InterPro" id="IPR052155">
    <property type="entry name" value="Biofilm_reg_signaling"/>
</dbReference>
<dbReference type="PROSITE" id="PS50883">
    <property type="entry name" value="EAL"/>
    <property type="match status" value="1"/>
</dbReference>
<evidence type="ECO:0000259" key="1">
    <source>
        <dbReference type="PROSITE" id="PS50883"/>
    </source>
</evidence>
<dbReference type="InterPro" id="IPR035919">
    <property type="entry name" value="EAL_sf"/>
</dbReference>
<comment type="caution">
    <text evidence="2">The sequence shown here is derived from an EMBL/GenBank/DDBJ whole genome shotgun (WGS) entry which is preliminary data.</text>
</comment>
<dbReference type="Pfam" id="PF00563">
    <property type="entry name" value="EAL"/>
    <property type="match status" value="1"/>
</dbReference>
<dbReference type="PANTHER" id="PTHR44757">
    <property type="entry name" value="DIGUANYLATE CYCLASE DGCP"/>
    <property type="match status" value="1"/>
</dbReference>
<proteinExistence type="predicted"/>
<dbReference type="PANTHER" id="PTHR44757:SF2">
    <property type="entry name" value="BIOFILM ARCHITECTURE MAINTENANCE PROTEIN MBAA"/>
    <property type="match status" value="1"/>
</dbReference>
<name>T2IRA2_CROWT</name>